<dbReference type="GO" id="GO:0003700">
    <property type="term" value="F:DNA-binding transcription factor activity"/>
    <property type="evidence" value="ECO:0007669"/>
    <property type="project" value="InterPro"/>
</dbReference>
<dbReference type="SUPFAM" id="SSF53850">
    <property type="entry name" value="Periplasmic binding protein-like II"/>
    <property type="match status" value="1"/>
</dbReference>
<protein>
    <submittedName>
        <fullName evidence="6">LysR family transcriptional regulator</fullName>
    </submittedName>
</protein>
<dbReference type="SUPFAM" id="SSF46785">
    <property type="entry name" value="Winged helix' DNA-binding domain"/>
    <property type="match status" value="1"/>
</dbReference>
<evidence type="ECO:0000259" key="5">
    <source>
        <dbReference type="PROSITE" id="PS50931"/>
    </source>
</evidence>
<dbReference type="AlphaFoldDB" id="A0A3N5ZBQ3"/>
<dbReference type="GO" id="GO:0003677">
    <property type="term" value="F:DNA binding"/>
    <property type="evidence" value="ECO:0007669"/>
    <property type="project" value="UniProtKB-KW"/>
</dbReference>
<dbReference type="Proteomes" id="UP000275281">
    <property type="component" value="Unassembled WGS sequence"/>
</dbReference>
<evidence type="ECO:0000256" key="1">
    <source>
        <dbReference type="ARBA" id="ARBA00009437"/>
    </source>
</evidence>
<dbReference type="Pfam" id="PF00126">
    <property type="entry name" value="HTH_1"/>
    <property type="match status" value="1"/>
</dbReference>
<keyword evidence="2" id="KW-0805">Transcription regulation</keyword>
<reference evidence="6 7" key="1">
    <citation type="submission" date="2018-11" db="EMBL/GenBank/DDBJ databases">
        <authorList>
            <person name="Ye M.-Q."/>
            <person name="Du Z.-J."/>
        </authorList>
    </citation>
    <scope>NUCLEOTIDE SEQUENCE [LARGE SCALE GENOMIC DNA]</scope>
    <source>
        <strain evidence="6 7">U0105</strain>
    </source>
</reference>
<organism evidence="6 7">
    <name type="scientific">Alteromonas sediminis</name>
    <dbReference type="NCBI Taxonomy" id="2259342"/>
    <lineage>
        <taxon>Bacteria</taxon>
        <taxon>Pseudomonadati</taxon>
        <taxon>Pseudomonadota</taxon>
        <taxon>Gammaproteobacteria</taxon>
        <taxon>Alteromonadales</taxon>
        <taxon>Alteromonadaceae</taxon>
        <taxon>Alteromonas/Salinimonas group</taxon>
        <taxon>Alteromonas</taxon>
    </lineage>
</organism>
<sequence>MVFDAVMTEGSITRAAERLAMTQPAVSNAVSRMRMVWKDELFVKEGRRIQPTLFAQNLWTQVRTPLQALSEAVDPQDFDPATSTRTFRIAVASAGVDIAWKPLRAIIEAQAQNVNIHAIPYTIANGEKVLIDAEVDLVIGTMGNMMSPVIHSEFLFNPCYVCIMRPGHPLAKKDLTLEEFASAPHLLVSLSGDVTGYTDQVLAQHGLKRRIAMSVNHFSAVPGLIESSDLIAVVPPTALEESIFSGRVAVTEPPLPIPGSHIGSFWHKRQETDAGLCWLRSHLSQIMKQHAEKHFAELEKRFCGACAA</sequence>
<dbReference type="InterPro" id="IPR036390">
    <property type="entry name" value="WH_DNA-bd_sf"/>
</dbReference>
<dbReference type="PANTHER" id="PTHR30118">
    <property type="entry name" value="HTH-TYPE TRANSCRIPTIONAL REGULATOR LEUO-RELATED"/>
    <property type="match status" value="1"/>
</dbReference>
<dbReference type="Pfam" id="PF03466">
    <property type="entry name" value="LysR_substrate"/>
    <property type="match status" value="1"/>
</dbReference>
<dbReference type="InterPro" id="IPR036388">
    <property type="entry name" value="WH-like_DNA-bd_sf"/>
</dbReference>
<keyword evidence="7" id="KW-1185">Reference proteome</keyword>
<gene>
    <name evidence="6" type="ORF">DRW07_01440</name>
</gene>
<dbReference type="Gene3D" id="1.10.10.10">
    <property type="entry name" value="Winged helix-like DNA-binding domain superfamily/Winged helix DNA-binding domain"/>
    <property type="match status" value="1"/>
</dbReference>
<feature type="domain" description="HTH lysR-type" evidence="5">
    <location>
        <begin position="1"/>
        <end position="52"/>
    </location>
</feature>
<dbReference type="EMBL" id="RPOK01000001">
    <property type="protein sequence ID" value="RPJ68814.1"/>
    <property type="molecule type" value="Genomic_DNA"/>
</dbReference>
<dbReference type="PROSITE" id="PS50931">
    <property type="entry name" value="HTH_LYSR"/>
    <property type="match status" value="1"/>
</dbReference>
<name>A0A3N5ZBQ3_9ALTE</name>
<evidence type="ECO:0000313" key="7">
    <source>
        <dbReference type="Proteomes" id="UP000275281"/>
    </source>
</evidence>
<evidence type="ECO:0000313" key="6">
    <source>
        <dbReference type="EMBL" id="RPJ68814.1"/>
    </source>
</evidence>
<dbReference type="PANTHER" id="PTHR30118:SF6">
    <property type="entry name" value="HTH-TYPE TRANSCRIPTIONAL REGULATOR LEUO"/>
    <property type="match status" value="1"/>
</dbReference>
<keyword evidence="3" id="KW-0238">DNA-binding</keyword>
<proteinExistence type="inferred from homology"/>
<dbReference type="Gene3D" id="3.40.190.10">
    <property type="entry name" value="Periplasmic binding protein-like II"/>
    <property type="match status" value="2"/>
</dbReference>
<evidence type="ECO:0000256" key="3">
    <source>
        <dbReference type="ARBA" id="ARBA00023125"/>
    </source>
</evidence>
<dbReference type="InterPro" id="IPR037402">
    <property type="entry name" value="YidZ_PBP2"/>
</dbReference>
<dbReference type="CDD" id="cd08417">
    <property type="entry name" value="PBP2_Nitroaromatics_like"/>
    <property type="match status" value="1"/>
</dbReference>
<keyword evidence="4" id="KW-0804">Transcription</keyword>
<evidence type="ECO:0000256" key="4">
    <source>
        <dbReference type="ARBA" id="ARBA00023163"/>
    </source>
</evidence>
<comment type="caution">
    <text evidence="6">The sequence shown here is derived from an EMBL/GenBank/DDBJ whole genome shotgun (WGS) entry which is preliminary data.</text>
</comment>
<dbReference type="InterPro" id="IPR050389">
    <property type="entry name" value="LysR-type_TF"/>
</dbReference>
<dbReference type="InterPro" id="IPR000847">
    <property type="entry name" value="LysR_HTH_N"/>
</dbReference>
<accession>A0A3N5ZBQ3</accession>
<evidence type="ECO:0000256" key="2">
    <source>
        <dbReference type="ARBA" id="ARBA00023015"/>
    </source>
</evidence>
<dbReference type="OrthoDB" id="6621790at2"/>
<dbReference type="InterPro" id="IPR005119">
    <property type="entry name" value="LysR_subst-bd"/>
</dbReference>
<comment type="similarity">
    <text evidence="1">Belongs to the LysR transcriptional regulatory family.</text>
</comment>